<dbReference type="EMBL" id="BNCK01000006">
    <property type="protein sequence ID" value="GHF98468.1"/>
    <property type="molecule type" value="Genomic_DNA"/>
</dbReference>
<dbReference type="AlphaFoldDB" id="A0A919EMH8"/>
<evidence type="ECO:0000313" key="1">
    <source>
        <dbReference type="EMBL" id="GHF98468.1"/>
    </source>
</evidence>
<proteinExistence type="predicted"/>
<dbReference type="RefSeq" id="WP_189771953.1">
    <property type="nucleotide sequence ID" value="NZ_BNCK01000006.1"/>
</dbReference>
<comment type="caution">
    <text evidence="1">The sequence shown here is derived from an EMBL/GenBank/DDBJ whole genome shotgun (WGS) entry which is preliminary data.</text>
</comment>
<reference evidence="1" key="1">
    <citation type="journal article" date="2014" name="Int. J. Syst. Evol. Microbiol.">
        <title>Complete genome sequence of Corynebacterium casei LMG S-19264T (=DSM 44701T), isolated from a smear-ripened cheese.</title>
        <authorList>
            <consortium name="US DOE Joint Genome Institute (JGI-PGF)"/>
            <person name="Walter F."/>
            <person name="Albersmeier A."/>
            <person name="Kalinowski J."/>
            <person name="Ruckert C."/>
        </authorList>
    </citation>
    <scope>NUCLEOTIDE SEQUENCE</scope>
    <source>
        <strain evidence="1">KCTC 42731</strain>
    </source>
</reference>
<gene>
    <name evidence="1" type="ORF">GCM10017161_28720</name>
</gene>
<name>A0A919EMH8_9GAMM</name>
<organism evidence="1 2">
    <name type="scientific">Thalassotalea marina</name>
    <dbReference type="NCBI Taxonomy" id="1673741"/>
    <lineage>
        <taxon>Bacteria</taxon>
        <taxon>Pseudomonadati</taxon>
        <taxon>Pseudomonadota</taxon>
        <taxon>Gammaproteobacteria</taxon>
        <taxon>Alteromonadales</taxon>
        <taxon>Colwelliaceae</taxon>
        <taxon>Thalassotalea</taxon>
    </lineage>
</organism>
<reference evidence="1" key="2">
    <citation type="submission" date="2020-09" db="EMBL/GenBank/DDBJ databases">
        <authorList>
            <person name="Sun Q."/>
            <person name="Kim S."/>
        </authorList>
    </citation>
    <scope>NUCLEOTIDE SEQUENCE</scope>
    <source>
        <strain evidence="1">KCTC 42731</strain>
    </source>
</reference>
<keyword evidence="2" id="KW-1185">Reference proteome</keyword>
<sequence length="275" mass="31016">MEDYHNCEDILDLVKQVGAVYVVDEEAKTLRFDCIGSADITAFINYVKQYGYGKGFKKLSIRVSDSQALSFFQHGFRVEASILAYYGSHDALFVVYYFDGSEQEFNTRQNDILEKALSYQEQNDRNLEFANITISIAANRNNYPTNVAKKVKFFGRGALNDHELNDTKQFTATLGGKVIASVTAQYNVDEKSVEFSDFTVNLEHDAHELISLLLFEMESFYLSKGASTAFTIVSANSLIMNSICAENHFEFGGMLKNESMIDGQLTNLNTWFKGL</sequence>
<dbReference type="Proteomes" id="UP000623842">
    <property type="component" value="Unassembled WGS sequence"/>
</dbReference>
<accession>A0A919EMH8</accession>
<protein>
    <submittedName>
        <fullName evidence="1">Uncharacterized protein</fullName>
    </submittedName>
</protein>
<evidence type="ECO:0000313" key="2">
    <source>
        <dbReference type="Proteomes" id="UP000623842"/>
    </source>
</evidence>